<dbReference type="AlphaFoldDB" id="A0A1E3VTF1"/>
<dbReference type="GO" id="GO:0042597">
    <property type="term" value="C:periplasmic space"/>
    <property type="evidence" value="ECO:0007669"/>
    <property type="project" value="InterPro"/>
</dbReference>
<name>A0A1E3VTF1_9HYPH</name>
<comment type="caution">
    <text evidence="4">The sequence shown here is derived from an EMBL/GenBank/DDBJ whole genome shotgun (WGS) entry which is preliminary data.</text>
</comment>
<dbReference type="GO" id="GO:0016829">
    <property type="term" value="F:lyase activity"/>
    <property type="evidence" value="ECO:0007669"/>
    <property type="project" value="UniProtKB-KW"/>
</dbReference>
<evidence type="ECO:0000259" key="3">
    <source>
        <dbReference type="Pfam" id="PF05426"/>
    </source>
</evidence>
<protein>
    <recommendedName>
        <fullName evidence="3">Alginate lyase domain-containing protein</fullName>
    </recommendedName>
</protein>
<dbReference type="EMBL" id="LPWD01000455">
    <property type="protein sequence ID" value="ODR96802.1"/>
    <property type="molecule type" value="Genomic_DNA"/>
</dbReference>
<keyword evidence="5" id="KW-1185">Reference proteome</keyword>
<reference evidence="4 5" key="1">
    <citation type="journal article" date="2016" name="Environ. Microbiol.">
        <title>New Methyloceanibacter diversity from North Sea sediments includes methanotroph containing solely the soluble methane monooxygenase.</title>
        <authorList>
            <person name="Vekeman B."/>
            <person name="Kerckhof F.M."/>
            <person name="Cremers G."/>
            <person name="de Vos P."/>
            <person name="Vandamme P."/>
            <person name="Boon N."/>
            <person name="Op den Camp H.J."/>
            <person name="Heylen K."/>
        </authorList>
    </citation>
    <scope>NUCLEOTIDE SEQUENCE [LARGE SCALE GENOMIC DNA]</scope>
    <source>
        <strain evidence="4 5">R-67177</strain>
    </source>
</reference>
<dbReference type="InterPro" id="IPR008929">
    <property type="entry name" value="Chondroitin_lyas"/>
</dbReference>
<dbReference type="Pfam" id="PF05426">
    <property type="entry name" value="Alginate_lyase"/>
    <property type="match status" value="1"/>
</dbReference>
<dbReference type="Gene3D" id="1.50.10.100">
    <property type="entry name" value="Chondroitin AC/alginate lyase"/>
    <property type="match status" value="1"/>
</dbReference>
<accession>A0A1E3VTF1</accession>
<keyword evidence="1" id="KW-0732">Signal</keyword>
<proteinExistence type="predicted"/>
<gene>
    <name evidence="4" type="ORF">AUC71_04355</name>
</gene>
<feature type="domain" description="Alginate lyase" evidence="3">
    <location>
        <begin position="369"/>
        <end position="648"/>
    </location>
</feature>
<evidence type="ECO:0000256" key="2">
    <source>
        <dbReference type="ARBA" id="ARBA00023239"/>
    </source>
</evidence>
<evidence type="ECO:0000313" key="4">
    <source>
        <dbReference type="EMBL" id="ODR96802.1"/>
    </source>
</evidence>
<evidence type="ECO:0000313" key="5">
    <source>
        <dbReference type="Proteomes" id="UP000095042"/>
    </source>
</evidence>
<dbReference type="Proteomes" id="UP000095042">
    <property type="component" value="Unassembled WGS sequence"/>
</dbReference>
<evidence type="ECO:0000256" key="1">
    <source>
        <dbReference type="ARBA" id="ARBA00022729"/>
    </source>
</evidence>
<dbReference type="InterPro" id="IPR008397">
    <property type="entry name" value="Alginate_lyase_dom"/>
</dbReference>
<sequence>MTFSEVRALKRESRESGLQAVRDTFVLYRIVGVDLYPPVAGQSRTNLQFILEHEEALPNCQKRYLVYRIFDQEEEQKIVALLERFGATYTVVPFDRSEYARIGFDLQSLPEPELLTGPTMDLLSVSERQRLLMSLHRSKANYVIHNNGAKNSVLREGRGLAKWVLPFDGTCFFTNQGWRQFMSDVQHKPYLKYFVVPMTRVASNEDLLSERVECNQSEEPQLVFRKDAAESFDEDFTYGRHSNVELFWRLQVAGEWDHYKDDAWDQQRRTLSEEARQFGVAGWVARLSSGVADQEIEDREQRSLAHTSAILSTLHALDASVAGTSKETLVSVRELVLDQERRSSDPKISHLIDLIQQTAEQALSRGPYSVVDKTTLPPSGCAQDYWHPAPYWWPNPDTPDGLPYVRRDGERIPGTSLFEPESDKYDRSRLQRVFDDSFVLAMAWQLTGNQVFADHAGNIFRRFFIAEESRMNPHLVYSQVRAGYNSNLGYSSGIIEMKDLYFYLDAVRILDRAGSISRREVEAFSAWLDAYLSWLMDSKQGRKERAAKNNHGTCYDLQVAAIASFLGRKETLYETLARAQSRIGSHFAADGSQPHELQRKTTQHYCCFNLQSWINLSELAMRWNVNFWTYNPPRGGSLKRGVRWFLGFRQSRWPFPQNDAFDQDRFLPIWFAARDRIGDLSPTGRPETAYEAKPLFHPHDGVRPFWNIGSFGSP</sequence>
<keyword evidence="2" id="KW-0456">Lyase</keyword>
<organism evidence="4 5">
    <name type="scientific">Methyloceanibacter marginalis</name>
    <dbReference type="NCBI Taxonomy" id="1774971"/>
    <lineage>
        <taxon>Bacteria</taxon>
        <taxon>Pseudomonadati</taxon>
        <taxon>Pseudomonadota</taxon>
        <taxon>Alphaproteobacteria</taxon>
        <taxon>Hyphomicrobiales</taxon>
        <taxon>Hyphomicrobiaceae</taxon>
        <taxon>Methyloceanibacter</taxon>
    </lineage>
</organism>
<dbReference type="SUPFAM" id="SSF48230">
    <property type="entry name" value="Chondroitin AC/alginate lyase"/>
    <property type="match status" value="1"/>
</dbReference>